<feature type="compositionally biased region" description="Low complexity" evidence="7">
    <location>
        <begin position="1"/>
        <end position="24"/>
    </location>
</feature>
<feature type="transmembrane region" description="Helical" evidence="8">
    <location>
        <begin position="358"/>
        <end position="378"/>
    </location>
</feature>
<feature type="region of interest" description="Disordered" evidence="7">
    <location>
        <begin position="1"/>
        <end position="26"/>
    </location>
</feature>
<proteinExistence type="predicted"/>
<accession>A0A383VUL1</accession>
<keyword evidence="3" id="KW-0808">Transferase</keyword>
<feature type="transmembrane region" description="Helical" evidence="8">
    <location>
        <begin position="173"/>
        <end position="193"/>
    </location>
</feature>
<dbReference type="Pfam" id="PF25474">
    <property type="entry name" value="TPR_TmcB"/>
    <property type="match status" value="1"/>
</dbReference>
<dbReference type="PROSITE" id="PS50112">
    <property type="entry name" value="PAS"/>
    <property type="match status" value="1"/>
</dbReference>
<reference evidence="10 11" key="1">
    <citation type="submission" date="2016-10" db="EMBL/GenBank/DDBJ databases">
        <authorList>
            <person name="Cai Z."/>
        </authorList>
    </citation>
    <scope>NUCLEOTIDE SEQUENCE [LARGE SCALE GENOMIC DNA]</scope>
</reference>
<dbReference type="InterPro" id="IPR000014">
    <property type="entry name" value="PAS"/>
</dbReference>
<keyword evidence="8" id="KW-1133">Transmembrane helix</keyword>
<dbReference type="InterPro" id="IPR035965">
    <property type="entry name" value="PAS-like_dom_sf"/>
</dbReference>
<keyword evidence="4" id="KW-0547">Nucleotide-binding</keyword>
<evidence type="ECO:0000256" key="6">
    <source>
        <dbReference type="ARBA" id="ARBA00022840"/>
    </source>
</evidence>
<keyword evidence="11" id="KW-1185">Reference proteome</keyword>
<feature type="region of interest" description="Disordered" evidence="7">
    <location>
        <begin position="1437"/>
        <end position="1492"/>
    </location>
</feature>
<name>A0A383VUL1_TETOB</name>
<keyword evidence="1" id="KW-0157">Chromophore</keyword>
<dbReference type="PANTHER" id="PTHR31600:SF2">
    <property type="entry name" value="GAMETE ENRICHED GENE 10 PROTEIN-RELATED"/>
    <property type="match status" value="1"/>
</dbReference>
<keyword evidence="8" id="KW-0472">Membrane</keyword>
<dbReference type="GO" id="GO:0016301">
    <property type="term" value="F:kinase activity"/>
    <property type="evidence" value="ECO:0007669"/>
    <property type="project" value="UniProtKB-KW"/>
</dbReference>
<evidence type="ECO:0000256" key="3">
    <source>
        <dbReference type="ARBA" id="ARBA00022679"/>
    </source>
</evidence>
<dbReference type="SUPFAM" id="SSF55785">
    <property type="entry name" value="PYP-like sensor domain (PAS domain)"/>
    <property type="match status" value="1"/>
</dbReference>
<feature type="transmembrane region" description="Helical" evidence="8">
    <location>
        <begin position="286"/>
        <end position="305"/>
    </location>
</feature>
<dbReference type="Pfam" id="PF13426">
    <property type="entry name" value="PAS_9"/>
    <property type="match status" value="1"/>
</dbReference>
<dbReference type="Gene3D" id="3.30.450.20">
    <property type="entry name" value="PAS domain"/>
    <property type="match status" value="2"/>
</dbReference>
<evidence type="ECO:0000313" key="10">
    <source>
        <dbReference type="EMBL" id="SZX69177.1"/>
    </source>
</evidence>
<feature type="transmembrane region" description="Helical" evidence="8">
    <location>
        <begin position="105"/>
        <end position="125"/>
    </location>
</feature>
<dbReference type="EMBL" id="FNXT01000908">
    <property type="protein sequence ID" value="SZX69177.1"/>
    <property type="molecule type" value="Genomic_DNA"/>
</dbReference>
<dbReference type="Proteomes" id="UP000256970">
    <property type="component" value="Unassembled WGS sequence"/>
</dbReference>
<feature type="region of interest" description="Disordered" evidence="7">
    <location>
        <begin position="1506"/>
        <end position="1527"/>
    </location>
</feature>
<keyword evidence="1" id="KW-0600">Photoreceptor protein</keyword>
<evidence type="ECO:0000256" key="2">
    <source>
        <dbReference type="ARBA" id="ARBA00022606"/>
    </source>
</evidence>
<feature type="transmembrane region" description="Helical" evidence="8">
    <location>
        <begin position="222"/>
        <end position="241"/>
    </location>
</feature>
<evidence type="ECO:0000256" key="8">
    <source>
        <dbReference type="SAM" id="Phobius"/>
    </source>
</evidence>
<protein>
    <recommendedName>
        <fullName evidence="9">PAS domain-containing protein</fullName>
    </recommendedName>
</protein>
<dbReference type="PANTHER" id="PTHR31600">
    <property type="entry name" value="TINY MACROCYSTS PROTEIN B-RELATED"/>
    <property type="match status" value="1"/>
</dbReference>
<evidence type="ECO:0000256" key="5">
    <source>
        <dbReference type="ARBA" id="ARBA00022777"/>
    </source>
</evidence>
<sequence>MSDATSTSNGSSFASSDAASSVCSDNTDSRALNSLNTGADGDSDDLDNSNKSFQEGAFATLYTLTKSRQLDASVRLAVLKVVLEFLQLFRVLFNTSFPWVIQQDLWIFKAVKWVLFRLLVVPAGYATYIIVFYVLGGLVLVNLLAVIWVAVVLKGSDSSSAWLNRMIRGLQMFAMVIYTMFWPAILDYSIFLWDCEWSNLAAGTKPTHILFPEQSCLAMPHMAHMLCAVVMCIVFGGMTLLMSTGMSDLNPLTRSVLASPDAVSSTKILLMKMFLVMAAGCLDSFPTIQVVIVTLAVVAVCLIHLQDLPYYNAFANRLWTGLWSGLLLVAGLLATLVFSENHHHDDLGFKETLTWAVLYGIFPAVAAGAAVCWLRMGLLRQLSAKLHRAFEQRKEVASSGSVSVMQGLNAVHRWRDAQQVSFILRDMRVWDEDGAPDPQAAEFGEFVIKCAMARMPGNPGLLVMHANFLIEVRKDGQAARTQMQLAQKADPGLLDNYNIYVAQQLAKSLKREGDGLDLLGYVEFQRNYRACVRTHKLALMAQRQFWNALLRDSVPFTDLLRKVELLEQAEQRATATYRRVLERYPGNGKVLKVYGRFLEFVRNEPGTAAKYYEEALKQGTSESLLAMTAGQPGGEALAAAVGSIDEKTDGLVIINTQGIILMVNGPVQAMFGYDKGELEGKNVSVLMPPPYSTNHNSFLERFVQTGIPHIANKKRTMVALHKDRSMFPIMLCATRLSGIGSDMLFIGLIRRLPPISADGRAVARFWTNGTGTILCCDRSTADCFGLEAAELVGQPFSNLCTDVEGVNRFFIECNSSSLAGHVACIDGGGLPLLKAQIMHSYLPPVDVELSIEFGVALDGQGDCRTITVQAAVLSESAATLVLDHKARVVYATDKLAAMLGYPMASLLKMELGALLPQPTCQIYKPWLNPDMPKRMNPSSCQAGGVVHILAANGNKLPVTLKMSTSEDAKGHTNHIVQMTKATEVARLDQRRLLLSINHKGTILQVNPGAPKALYGFEPSDLVGQPLAAVVDVFGHWRNRFKEDDSLLTLLATQVMDDAADLGSTKTGSGASWRVGVHLPVKGDREIIEHAAALGADSQLTKTQCGASGLLHALQKRDRLRAACMQIDLATSNDDMSQKLLEDATAAAAVPVLQVSLYRADALSSVIELDKHLTIAHADEAAGVMFGINHRHMLRKSFAKLAGLPASSTFEDLLGKTAAATAKKGAIKTAMGAGGGASASRVGQTKHIGTACHLADGKPMHIVMQALSYSQGSKTRYLVRLHLHEPASSSLPALLQLKEGNFAAEAAAARAALAEQEHHLDDHIAAGPAKRPSSCNSGDGSSGPDADDAGLNEAAAANGREREPRGAPEKHESFNRTSEWVRETSQLPKPPGSPTHNQQRGSSHKPGRGQQQHSQPAEDELSEDEAAVYVSAKLHVTGKHSGTKDDKWQPGACADKQPSRSSDSDDNAAAAHRPKSYAVGLSAPGSEGPGSAIESASVVDGQSIGDAASEAAGSASSAGSGGHDEDLAVDTRRAKRLKKLNRMLQSSIAQAATDRWRGRTLGLLALILVVHIACFAVLTMEIDRRYKNAEAVNSMADILAASQQATMRASFMQKCWVKEYQGWEICTPESRKMYKTKFLYNIDVLRDRHQALYLGLGKKVETFKDQRLVNYWTHKPLVEQLVLPATNAGVNVAINGTRTLWEMGNVFADSGHTVSHFADTWQESMENTTEFQYIYRNGPGALFSGYAWTLDTFVDYTWRDLTGLSLTIVLLLVGEALVVQLGCMAYEFYLLQRCNVSHMRLFSVFLALPSATVRLMAARQLQVDDDSREEVDEDDMELVEAAAGGTADPASGSEAAADGEKKHKSVRMALAGDDSEEDAEEPDTPATQKKGKRSSEAAGRSSGKLKGKSSTAKAALAAAKKAPVSKFAALRHSTYKALFGWLDPKFKRNGKKLLASNNVLWRFMVPLLLWVAAVIVIFAVSQNSLKGLQGPLASLDLSVHVLYRITRARLAANFLAFSTTAAENELHRAELRHRLDLLRQDYSTLMYGGKMLLADGVNATFDPVAPAAALSNGDVADTFFKTNRCLRKDQSTCFKPGSEYYSVTHSGIDAMMNAYIYKMEIFANLPDDLAFGNHTTYTWVVKVVANDLYDALQDAGQLFVHWTISRFESIKQLHIILLVISLACMVLFVMALYRPYARRLHRDSKAVAGLLSQLPSEVDVEGHVKTVVLGMTRSNGNATMAAGFASMAGPGGIPSGAIGGMSAPPGGYGVVAPAMMLPPPAGPGGYGWQGMGGASGPGFPGMQQGGAAAGASGWYAGRGGR</sequence>
<dbReference type="SMART" id="SM00091">
    <property type="entry name" value="PAS"/>
    <property type="match status" value="2"/>
</dbReference>
<keyword evidence="5" id="KW-0418">Kinase</keyword>
<feature type="compositionally biased region" description="Basic and acidic residues" evidence="7">
    <location>
        <begin position="1358"/>
        <end position="1381"/>
    </location>
</feature>
<keyword evidence="6" id="KW-0067">ATP-binding</keyword>
<organism evidence="10 11">
    <name type="scientific">Tetradesmus obliquus</name>
    <name type="common">Green alga</name>
    <name type="synonym">Acutodesmus obliquus</name>
    <dbReference type="NCBI Taxonomy" id="3088"/>
    <lineage>
        <taxon>Eukaryota</taxon>
        <taxon>Viridiplantae</taxon>
        <taxon>Chlorophyta</taxon>
        <taxon>core chlorophytes</taxon>
        <taxon>Chlorophyceae</taxon>
        <taxon>CS clade</taxon>
        <taxon>Sphaeropleales</taxon>
        <taxon>Scenedesmaceae</taxon>
        <taxon>Tetradesmus</taxon>
    </lineage>
</organism>
<feature type="compositionally biased region" description="Low complexity" evidence="7">
    <location>
        <begin position="1506"/>
        <end position="1517"/>
    </location>
</feature>
<feature type="domain" description="PAS" evidence="9">
    <location>
        <begin position="644"/>
        <end position="706"/>
    </location>
</feature>
<feature type="transmembrane region" description="Helical" evidence="8">
    <location>
        <begin position="1559"/>
        <end position="1577"/>
    </location>
</feature>
<dbReference type="InterPro" id="IPR052994">
    <property type="entry name" value="Tiny_macrocysts_regulators"/>
</dbReference>
<feature type="transmembrane region" description="Helical" evidence="8">
    <location>
        <begin position="2172"/>
        <end position="2192"/>
    </location>
</feature>
<dbReference type="GO" id="GO:0005524">
    <property type="term" value="F:ATP binding"/>
    <property type="evidence" value="ECO:0007669"/>
    <property type="project" value="UniProtKB-KW"/>
</dbReference>
<dbReference type="FunFam" id="3.30.450.20:FF:000060">
    <property type="entry name" value="Sensor protein FixL"/>
    <property type="match status" value="1"/>
</dbReference>
<dbReference type="CDD" id="cd00130">
    <property type="entry name" value="PAS"/>
    <property type="match status" value="2"/>
</dbReference>
<dbReference type="NCBIfam" id="TIGR00229">
    <property type="entry name" value="sensory_box"/>
    <property type="match status" value="1"/>
</dbReference>
<feature type="region of interest" description="Disordered" evidence="7">
    <location>
        <begin position="1324"/>
        <end position="1423"/>
    </location>
</feature>
<evidence type="ECO:0000259" key="9">
    <source>
        <dbReference type="PROSITE" id="PS50112"/>
    </source>
</evidence>
<feature type="transmembrane region" description="Helical" evidence="8">
    <location>
        <begin position="1800"/>
        <end position="1817"/>
    </location>
</feature>
<keyword evidence="2" id="KW-0716">Sensory transduction</keyword>
<keyword evidence="1" id="KW-0675">Receptor</keyword>
<dbReference type="InterPro" id="IPR057352">
    <property type="entry name" value="TPR_TmcB/C"/>
</dbReference>
<feature type="region of interest" description="Disordered" evidence="7">
    <location>
        <begin position="1841"/>
        <end position="1907"/>
    </location>
</feature>
<feature type="transmembrane region" description="Helical" evidence="8">
    <location>
        <begin position="317"/>
        <end position="338"/>
    </location>
</feature>
<evidence type="ECO:0000256" key="1">
    <source>
        <dbReference type="ARBA" id="ARBA00022543"/>
    </source>
</evidence>
<feature type="transmembrane region" description="Helical" evidence="8">
    <location>
        <begin position="131"/>
        <end position="153"/>
    </location>
</feature>
<dbReference type="GO" id="GO:0009881">
    <property type="term" value="F:photoreceptor activity"/>
    <property type="evidence" value="ECO:0007669"/>
    <property type="project" value="UniProtKB-KW"/>
</dbReference>
<feature type="compositionally biased region" description="Low complexity" evidence="7">
    <location>
        <begin position="1896"/>
        <end position="1907"/>
    </location>
</feature>
<feature type="compositionally biased region" description="Acidic residues" evidence="7">
    <location>
        <begin position="1872"/>
        <end position="1882"/>
    </location>
</feature>
<feature type="transmembrane region" description="Helical" evidence="8">
    <location>
        <begin position="1958"/>
        <end position="1979"/>
    </location>
</feature>
<feature type="transmembrane region" description="Helical" evidence="8">
    <location>
        <begin position="1767"/>
        <end position="1788"/>
    </location>
</feature>
<evidence type="ECO:0000256" key="7">
    <source>
        <dbReference type="SAM" id="MobiDB-lite"/>
    </source>
</evidence>
<evidence type="ECO:0000256" key="4">
    <source>
        <dbReference type="ARBA" id="ARBA00022741"/>
    </source>
</evidence>
<dbReference type="STRING" id="3088.A0A383VUL1"/>
<gene>
    <name evidence="10" type="ORF">BQ4739_LOCUS9473</name>
</gene>
<evidence type="ECO:0000313" key="11">
    <source>
        <dbReference type="Proteomes" id="UP000256970"/>
    </source>
</evidence>
<keyword evidence="8" id="KW-0812">Transmembrane</keyword>